<reference evidence="3 4" key="1">
    <citation type="submission" date="2016-10" db="EMBL/GenBank/DDBJ databases">
        <authorList>
            <person name="de Groot N.N."/>
        </authorList>
    </citation>
    <scope>NUCLEOTIDE SEQUENCE [LARGE SCALE GENOMIC DNA]</scope>
    <source>
        <strain evidence="3 4">DSM 23399</strain>
    </source>
</reference>
<organism evidence="3 4">
    <name type="scientific">Algoriphagus aquimarinus</name>
    <dbReference type="NCBI Taxonomy" id="237018"/>
    <lineage>
        <taxon>Bacteria</taxon>
        <taxon>Pseudomonadati</taxon>
        <taxon>Bacteroidota</taxon>
        <taxon>Cytophagia</taxon>
        <taxon>Cytophagales</taxon>
        <taxon>Cyclobacteriaceae</taxon>
        <taxon>Algoriphagus</taxon>
    </lineage>
</organism>
<dbReference type="EMBL" id="FOKK01000009">
    <property type="protein sequence ID" value="SFB40275.1"/>
    <property type="molecule type" value="Genomic_DNA"/>
</dbReference>
<keyword evidence="1" id="KW-0472">Membrane</keyword>
<evidence type="ECO:0000313" key="4">
    <source>
        <dbReference type="Proteomes" id="UP000198790"/>
    </source>
</evidence>
<dbReference type="Proteomes" id="UP000198790">
    <property type="component" value="Unassembled WGS sequence"/>
</dbReference>
<sequence>MKLSKNKFTILTAILSVGVAALAKAAVDNRYEAYTGEPAPKNPETDEASIGKVILYTTLTAAIGITVKLVVRKYFTKQWKALDGEVPKHLN</sequence>
<dbReference type="AlphaFoldDB" id="A0A1I1AQF6"/>
<proteinExistence type="predicted"/>
<gene>
    <name evidence="3" type="ORF">SAMN04489723_10943</name>
</gene>
<feature type="chain" id="PRO_5011617813" description="DUF4235 domain-containing protein" evidence="2">
    <location>
        <begin position="26"/>
        <end position="91"/>
    </location>
</feature>
<evidence type="ECO:0000313" key="3">
    <source>
        <dbReference type="EMBL" id="SFB40275.1"/>
    </source>
</evidence>
<keyword evidence="2" id="KW-0732">Signal</keyword>
<name>A0A1I1AQF6_9BACT</name>
<dbReference type="Pfam" id="PF14019">
    <property type="entry name" value="DUF4235"/>
    <property type="match status" value="1"/>
</dbReference>
<feature type="transmembrane region" description="Helical" evidence="1">
    <location>
        <begin position="49"/>
        <end position="71"/>
    </location>
</feature>
<evidence type="ECO:0000256" key="2">
    <source>
        <dbReference type="SAM" id="SignalP"/>
    </source>
</evidence>
<accession>A0A1I1AQF6</accession>
<protein>
    <recommendedName>
        <fullName evidence="5">DUF4235 domain-containing protein</fullName>
    </recommendedName>
</protein>
<dbReference type="OrthoDB" id="826604at2"/>
<dbReference type="InterPro" id="IPR025329">
    <property type="entry name" value="DUF4235"/>
</dbReference>
<evidence type="ECO:0008006" key="5">
    <source>
        <dbReference type="Google" id="ProtNLM"/>
    </source>
</evidence>
<feature type="signal peptide" evidence="2">
    <location>
        <begin position="1"/>
        <end position="25"/>
    </location>
</feature>
<keyword evidence="1" id="KW-1133">Transmembrane helix</keyword>
<dbReference type="RefSeq" id="WP_092898036.1">
    <property type="nucleotide sequence ID" value="NZ_FOKK01000009.1"/>
</dbReference>
<evidence type="ECO:0000256" key="1">
    <source>
        <dbReference type="SAM" id="Phobius"/>
    </source>
</evidence>
<keyword evidence="1" id="KW-0812">Transmembrane</keyword>
<keyword evidence="4" id="KW-1185">Reference proteome</keyword>